<reference evidence="2" key="1">
    <citation type="journal article" date="2019" name="Int. J. Syst. Evol. Microbiol.">
        <title>The Global Catalogue of Microorganisms (GCM) 10K type strain sequencing project: providing services to taxonomists for standard genome sequencing and annotation.</title>
        <authorList>
            <consortium name="The Broad Institute Genomics Platform"/>
            <consortium name="The Broad Institute Genome Sequencing Center for Infectious Disease"/>
            <person name="Wu L."/>
            <person name="Ma J."/>
        </authorList>
    </citation>
    <scope>NUCLEOTIDE SEQUENCE [LARGE SCALE GENOMIC DNA]</scope>
    <source>
        <strain evidence="2">CGMCC 4.7178</strain>
    </source>
</reference>
<dbReference type="Proteomes" id="UP000631535">
    <property type="component" value="Unassembled WGS sequence"/>
</dbReference>
<evidence type="ECO:0000313" key="2">
    <source>
        <dbReference type="Proteomes" id="UP000631535"/>
    </source>
</evidence>
<dbReference type="EMBL" id="BMMP01000010">
    <property type="protein sequence ID" value="GGO51380.1"/>
    <property type="molecule type" value="Genomic_DNA"/>
</dbReference>
<sequence>MQPTPTPPALLLDVDGPLNPFANRWRRRLRWRPRGYTAHRCKPDDWIARHAPLPEEEVAPLRVWLNPAHGPQLTALPYDLVWATTWMHGANKHIGPVIGLPHLPVIEWGELFKPGPDGAHWKVPQIVAWARGRPFAWVDDGITAHDQRYVAAHHDGPALLHWVDPARGLRAPDFAVLREWAAKQAR</sequence>
<proteinExistence type="predicted"/>
<evidence type="ECO:0000313" key="1">
    <source>
        <dbReference type="EMBL" id="GGO51380.1"/>
    </source>
</evidence>
<comment type="caution">
    <text evidence="1">The sequence shown here is derived from an EMBL/GenBank/DDBJ whole genome shotgun (WGS) entry which is preliminary data.</text>
</comment>
<organism evidence="1 2">
    <name type="scientific">Streptomyces daqingensis</name>
    <dbReference type="NCBI Taxonomy" id="1472640"/>
    <lineage>
        <taxon>Bacteria</taxon>
        <taxon>Bacillati</taxon>
        <taxon>Actinomycetota</taxon>
        <taxon>Actinomycetes</taxon>
        <taxon>Kitasatosporales</taxon>
        <taxon>Streptomycetaceae</taxon>
        <taxon>Streptomyces</taxon>
    </lineage>
</organism>
<evidence type="ECO:0008006" key="3">
    <source>
        <dbReference type="Google" id="ProtNLM"/>
    </source>
</evidence>
<keyword evidence="2" id="KW-1185">Reference proteome</keyword>
<accession>A0ABQ2MFW1</accession>
<gene>
    <name evidence="1" type="ORF">GCM10012287_33270</name>
</gene>
<dbReference type="RefSeq" id="WP_189037929.1">
    <property type="nucleotide sequence ID" value="NZ_BMMP01000010.1"/>
</dbReference>
<protein>
    <recommendedName>
        <fullName evidence="3">Secreted protein</fullName>
    </recommendedName>
</protein>
<name>A0ABQ2MFW1_9ACTN</name>